<feature type="compositionally biased region" description="Polar residues" evidence="3">
    <location>
        <begin position="540"/>
        <end position="556"/>
    </location>
</feature>
<dbReference type="PANTHER" id="PTHR22975">
    <property type="entry name" value="UBIQUITIN SPECIFIC PROTEINASE"/>
    <property type="match status" value="1"/>
</dbReference>
<feature type="compositionally biased region" description="Polar residues" evidence="3">
    <location>
        <begin position="185"/>
        <end position="207"/>
    </location>
</feature>
<reference evidence="4" key="1">
    <citation type="journal article" date="2023" name="G3 (Bethesda)">
        <title>Whole genome assembly and annotation of the endangered Caribbean coral Acropora cervicornis.</title>
        <authorList>
            <person name="Selwyn J.D."/>
            <person name="Vollmer S.V."/>
        </authorList>
    </citation>
    <scope>NUCLEOTIDE SEQUENCE</scope>
    <source>
        <strain evidence="4">K2</strain>
    </source>
</reference>
<keyword evidence="2 4" id="KW-0378">Hydrolase</keyword>
<organism evidence="4 5">
    <name type="scientific">Acropora cervicornis</name>
    <name type="common">Staghorn coral</name>
    <dbReference type="NCBI Taxonomy" id="6130"/>
    <lineage>
        <taxon>Eukaryota</taxon>
        <taxon>Metazoa</taxon>
        <taxon>Cnidaria</taxon>
        <taxon>Anthozoa</taxon>
        <taxon>Hexacorallia</taxon>
        <taxon>Scleractinia</taxon>
        <taxon>Astrocoeniina</taxon>
        <taxon>Acroporidae</taxon>
        <taxon>Acropora</taxon>
    </lineage>
</organism>
<feature type="region of interest" description="Disordered" evidence="3">
    <location>
        <begin position="141"/>
        <end position="164"/>
    </location>
</feature>
<feature type="compositionally biased region" description="Basic and acidic residues" evidence="3">
    <location>
        <begin position="330"/>
        <end position="350"/>
    </location>
</feature>
<dbReference type="InterPro" id="IPR052398">
    <property type="entry name" value="Ubiquitin_hydrolase_53/54"/>
</dbReference>
<feature type="compositionally biased region" description="Low complexity" evidence="3">
    <location>
        <begin position="251"/>
        <end position="261"/>
    </location>
</feature>
<gene>
    <name evidence="4" type="ORF">P5673_017341</name>
</gene>
<proteinExistence type="predicted"/>
<feature type="region of interest" description="Disordered" evidence="3">
    <location>
        <begin position="232"/>
        <end position="270"/>
    </location>
</feature>
<feature type="region of interest" description="Disordered" evidence="3">
    <location>
        <begin position="178"/>
        <end position="217"/>
    </location>
</feature>
<accession>A0AAD9QFH5</accession>
<evidence type="ECO:0000313" key="5">
    <source>
        <dbReference type="Proteomes" id="UP001249851"/>
    </source>
</evidence>
<name>A0AAD9QFH5_ACRCE</name>
<feature type="compositionally biased region" description="Low complexity" evidence="3">
    <location>
        <begin position="521"/>
        <end position="537"/>
    </location>
</feature>
<evidence type="ECO:0000313" key="4">
    <source>
        <dbReference type="EMBL" id="KAK2560338.1"/>
    </source>
</evidence>
<dbReference type="PANTHER" id="PTHR22975:SF9">
    <property type="entry name" value="ECHINUS SPLICE FORM 3"/>
    <property type="match status" value="1"/>
</dbReference>
<dbReference type="EMBL" id="JARQWQ010000037">
    <property type="protein sequence ID" value="KAK2560338.1"/>
    <property type="molecule type" value="Genomic_DNA"/>
</dbReference>
<feature type="compositionally biased region" description="Low complexity" evidence="3">
    <location>
        <begin position="299"/>
        <end position="316"/>
    </location>
</feature>
<dbReference type="GO" id="GO:0016787">
    <property type="term" value="F:hydrolase activity"/>
    <property type="evidence" value="ECO:0007669"/>
    <property type="project" value="UniProtKB-KW"/>
</dbReference>
<dbReference type="AlphaFoldDB" id="A0AAD9QFH5"/>
<evidence type="ECO:0000256" key="3">
    <source>
        <dbReference type="SAM" id="MobiDB-lite"/>
    </source>
</evidence>
<sequence>MDKLDRQERLERTASMAHNKGLINNPGENNCFLNSAVQENILCHMHMLVARNEKDDACTAKHCISHQKFAMQIIEQTSCYCGELSEPFPFFQLVHYVSASALCCTTESVMITPRMLACSWLAPKERICINENGEQETEIDAVRGQADGTSDGEKSPSTSKKSKLRLKIRGERKSLFKSKKSLSSGDLTQPGVQLARTSSNASDSVGGSPSKDKSRPSFRRIGNAIMSAVNPNLAVTHLRREMTKKSKRRSSTGSGSESSGEPDLIDLGPSNEDAKLEIMRLYEQSKALNAAQSRAVNNADSGISSAPSSAGGSLSSTDTNHGGSDDDLIDLPKQRAEEALRQQRHREEMNIRQQQHSQAAPPPYSSLQLRDRPYAIGVQRVEELPVTTSNQLTQSKKYWEDQYGVSTLPLKTKPRSTVYSSGHYVSKPQLDKSGLSRELAGVCTQQIKPDSMCYSPAHYDRQNDVAARIKGLDLHSTALLPQENHAVVRSVAENRAKMSENPNSRPPAPTRRIATSVYIPQSNSSSASQQANSMSHSRIVPSSSYDPTIYRSSDSRNAAQVVASRSSPKVYYAGNMALESRDRPVSPARSANELDFASSSRGYVERRPPNYVPAPPYNSHHHLKSHSTSCLPEDRFGSNSRPMNGRVIIDRPVCEKCQSVPIDRRQRFCAGCDQEVYLNHSTTTKFY</sequence>
<keyword evidence="5" id="KW-1185">Reference proteome</keyword>
<reference evidence="4" key="2">
    <citation type="journal article" date="2023" name="Science">
        <title>Genomic signatures of disease resistance in endangered staghorn corals.</title>
        <authorList>
            <person name="Vollmer S.V."/>
            <person name="Selwyn J.D."/>
            <person name="Despard B.A."/>
            <person name="Roesel C.L."/>
        </authorList>
    </citation>
    <scope>NUCLEOTIDE SEQUENCE</scope>
    <source>
        <strain evidence="4">K2</strain>
    </source>
</reference>
<protein>
    <submittedName>
        <fullName evidence="4">Inactive ubiquitin carboxyl-terminal hydrolase 54</fullName>
    </submittedName>
</protein>
<evidence type="ECO:0000256" key="2">
    <source>
        <dbReference type="ARBA" id="ARBA00022801"/>
    </source>
</evidence>
<keyword evidence="1" id="KW-0833">Ubl conjugation pathway</keyword>
<evidence type="ECO:0000256" key="1">
    <source>
        <dbReference type="ARBA" id="ARBA00022786"/>
    </source>
</evidence>
<feature type="region of interest" description="Disordered" evidence="3">
    <location>
        <begin position="299"/>
        <end position="366"/>
    </location>
</feature>
<comment type="caution">
    <text evidence="4">The sequence shown here is derived from an EMBL/GenBank/DDBJ whole genome shotgun (WGS) entry which is preliminary data.</text>
</comment>
<dbReference type="CDD" id="cd02257">
    <property type="entry name" value="Peptidase_C19"/>
    <property type="match status" value="1"/>
</dbReference>
<dbReference type="Proteomes" id="UP001249851">
    <property type="component" value="Unassembled WGS sequence"/>
</dbReference>
<feature type="region of interest" description="Disordered" evidence="3">
    <location>
        <begin position="520"/>
        <end position="556"/>
    </location>
</feature>